<dbReference type="AlphaFoldDB" id="A0A369JJB6"/>
<protein>
    <recommendedName>
        <fullName evidence="1">DUF6589 domain-containing protein</fullName>
    </recommendedName>
</protein>
<proteinExistence type="predicted"/>
<feature type="domain" description="DUF6589" evidence="1">
    <location>
        <begin position="300"/>
        <end position="698"/>
    </location>
</feature>
<dbReference type="InterPro" id="IPR046496">
    <property type="entry name" value="DUF6589"/>
</dbReference>
<dbReference type="OrthoDB" id="3040861at2759"/>
<accession>A0A369JJB6</accession>
<evidence type="ECO:0000313" key="3">
    <source>
        <dbReference type="Proteomes" id="UP000076154"/>
    </source>
</evidence>
<reference evidence="2" key="1">
    <citation type="submission" date="2018-04" db="EMBL/GenBank/DDBJ databases">
        <title>Whole genome sequencing of Hypsizygus marmoreus.</title>
        <authorList>
            <person name="Choi I.-G."/>
            <person name="Min B."/>
            <person name="Kim J.-G."/>
            <person name="Kim S."/>
            <person name="Oh Y.-L."/>
            <person name="Kong W.-S."/>
            <person name="Park H."/>
            <person name="Jeong J."/>
            <person name="Song E.-S."/>
        </authorList>
    </citation>
    <scope>NUCLEOTIDE SEQUENCE [LARGE SCALE GENOMIC DNA]</scope>
    <source>
        <strain evidence="2">51987-8</strain>
    </source>
</reference>
<dbReference type="EMBL" id="LUEZ02000052">
    <property type="protein sequence ID" value="RDB22299.1"/>
    <property type="molecule type" value="Genomic_DNA"/>
</dbReference>
<name>A0A369JJB6_HYPMA</name>
<keyword evidence="3" id="KW-1185">Reference proteome</keyword>
<dbReference type="Pfam" id="PF20231">
    <property type="entry name" value="DUF6589"/>
    <property type="match status" value="1"/>
</dbReference>
<dbReference type="Proteomes" id="UP000076154">
    <property type="component" value="Unassembled WGS sequence"/>
</dbReference>
<gene>
    <name evidence="2" type="ORF">Hypma_010669</name>
</gene>
<dbReference type="InParanoid" id="A0A369JJB6"/>
<organism evidence="2 3">
    <name type="scientific">Hypsizygus marmoreus</name>
    <name type="common">White beech mushroom</name>
    <name type="synonym">Agaricus marmoreus</name>
    <dbReference type="NCBI Taxonomy" id="39966"/>
    <lineage>
        <taxon>Eukaryota</taxon>
        <taxon>Fungi</taxon>
        <taxon>Dikarya</taxon>
        <taxon>Basidiomycota</taxon>
        <taxon>Agaricomycotina</taxon>
        <taxon>Agaricomycetes</taxon>
        <taxon>Agaricomycetidae</taxon>
        <taxon>Agaricales</taxon>
        <taxon>Tricholomatineae</taxon>
        <taxon>Lyophyllaceae</taxon>
        <taxon>Hypsizygus</taxon>
    </lineage>
</organism>
<sequence>MDYELNITLLAWCYQPETITPEKKLLAIIDILKELRMSPMDLVLEALGGNPAFKANRDGFYKGQGFEKLMNVMEAEPTGKKKIQTWMRPRAINTVVDEVNREMEALNEDALMYVKQITPEYLTGFHLQTNITDILTEKSPWLQRILLAAAQTPRAARENVKKDPIPGCSMIHAQLSNMRSQNNNFFAIPTGFFFYSCGMSRKAIDMLSRIGLCPSYQTIHKSHLILADGQVRNAQLVARGPHMSSWDNIHVSYSTHVEQRPLGPPKVLTGTASLIYCLRAATMEALQLKPILARRATCDMITFKEDLRVKMSHARDINQHFAIDVVAILTNNQAGFDYLDDAPELVHRSYFPYPAGYKTRECVLRTSTIDEGSVDGTIKVHENIFIDQLQFGEYDLDNQAIPSFNDQKTNALIRAAQLLRAQDLSSLLRLNNYQLGVGWFHAQLNLIWSILRIHRGTASDIGSLQYYISLLGKVRLGTEHPDYETLVSLARQVLHGHMLHYWEVETGMSLAKFAVTKPTATRLLEIANTILEKYASSASALRFTAETPSDKMFANTVLLNRDLLIFFELDFSISSGDFGRVEILLTTLTMMFTGAGCKNYSSEMLHFIQNLKKVWTPDFADIMRKNSLISVTGHVGHCVGVDKNAEFNINFQKHWYAAKGIHATWEQLANLAPNVPIYRTLKKQFTQFMGAPWQGTSHTDVSCSKLVLKVKEKAEEFQIHLPDVPKRAKTTRPTVDVIMKGKEVLQESGLKSFAKRYKAWVEDGEAFEIEEDDEV</sequence>
<comment type="caution">
    <text evidence="2">The sequence shown here is derived from an EMBL/GenBank/DDBJ whole genome shotgun (WGS) entry which is preliminary data.</text>
</comment>
<evidence type="ECO:0000313" key="2">
    <source>
        <dbReference type="EMBL" id="RDB22299.1"/>
    </source>
</evidence>
<evidence type="ECO:0000259" key="1">
    <source>
        <dbReference type="Pfam" id="PF20231"/>
    </source>
</evidence>